<dbReference type="Pfam" id="PF13923">
    <property type="entry name" value="zf-C3HC4_2"/>
    <property type="match status" value="1"/>
</dbReference>
<dbReference type="GO" id="GO:0061630">
    <property type="term" value="F:ubiquitin protein ligase activity"/>
    <property type="evidence" value="ECO:0007669"/>
    <property type="project" value="InterPro"/>
</dbReference>
<dbReference type="InterPro" id="IPR001841">
    <property type="entry name" value="Znf_RING"/>
</dbReference>
<dbReference type="AlphaFoldDB" id="A0A0A9CWR9"/>
<feature type="compositionally biased region" description="Low complexity" evidence="5">
    <location>
        <begin position="21"/>
        <end position="40"/>
    </location>
</feature>
<dbReference type="InterPro" id="IPR017907">
    <property type="entry name" value="Znf_RING_CS"/>
</dbReference>
<dbReference type="InterPro" id="IPR013083">
    <property type="entry name" value="Znf_RING/FYVE/PHD"/>
</dbReference>
<dbReference type="GO" id="GO:0140082">
    <property type="term" value="F:SUMO-ubiquitin ligase activity"/>
    <property type="evidence" value="ECO:0007669"/>
    <property type="project" value="TreeGrafter"/>
</dbReference>
<keyword evidence="2 4" id="KW-0863">Zinc-finger</keyword>
<protein>
    <recommendedName>
        <fullName evidence="6">RING-type domain-containing protein</fullName>
    </recommendedName>
</protein>
<evidence type="ECO:0000313" key="7">
    <source>
        <dbReference type="EMBL" id="JAD78878.1"/>
    </source>
</evidence>
<dbReference type="EMBL" id="GBRH01219017">
    <property type="protein sequence ID" value="JAD78878.1"/>
    <property type="molecule type" value="Transcribed_RNA"/>
</dbReference>
<dbReference type="GO" id="GO:0033768">
    <property type="term" value="C:SUMO-targeted ubiquitin ligase complex"/>
    <property type="evidence" value="ECO:0007669"/>
    <property type="project" value="TreeGrafter"/>
</dbReference>
<organism evidence="7">
    <name type="scientific">Arundo donax</name>
    <name type="common">Giant reed</name>
    <name type="synonym">Donax arundinaceus</name>
    <dbReference type="NCBI Taxonomy" id="35708"/>
    <lineage>
        <taxon>Eukaryota</taxon>
        <taxon>Viridiplantae</taxon>
        <taxon>Streptophyta</taxon>
        <taxon>Embryophyta</taxon>
        <taxon>Tracheophyta</taxon>
        <taxon>Spermatophyta</taxon>
        <taxon>Magnoliopsida</taxon>
        <taxon>Liliopsida</taxon>
        <taxon>Poales</taxon>
        <taxon>Poaceae</taxon>
        <taxon>PACMAD clade</taxon>
        <taxon>Arundinoideae</taxon>
        <taxon>Arundineae</taxon>
        <taxon>Arundo</taxon>
    </lineage>
</organism>
<evidence type="ECO:0000256" key="1">
    <source>
        <dbReference type="ARBA" id="ARBA00022723"/>
    </source>
</evidence>
<feature type="domain" description="RING-type" evidence="6">
    <location>
        <begin position="162"/>
        <end position="200"/>
    </location>
</feature>
<name>A0A0A9CWR9_ARUDO</name>
<evidence type="ECO:0000256" key="4">
    <source>
        <dbReference type="PROSITE-ProRule" id="PRU00175"/>
    </source>
</evidence>
<dbReference type="InterPro" id="IPR049627">
    <property type="entry name" value="SLX8"/>
</dbReference>
<evidence type="ECO:0000256" key="2">
    <source>
        <dbReference type="ARBA" id="ARBA00022771"/>
    </source>
</evidence>
<evidence type="ECO:0000256" key="3">
    <source>
        <dbReference type="ARBA" id="ARBA00022833"/>
    </source>
</evidence>
<dbReference type="SMART" id="SM00184">
    <property type="entry name" value="RING"/>
    <property type="match status" value="1"/>
</dbReference>
<reference evidence="7" key="2">
    <citation type="journal article" date="2015" name="Data Brief">
        <title>Shoot transcriptome of the giant reed, Arundo donax.</title>
        <authorList>
            <person name="Barrero R.A."/>
            <person name="Guerrero F.D."/>
            <person name="Moolhuijzen P."/>
            <person name="Goolsby J.A."/>
            <person name="Tidwell J."/>
            <person name="Bellgard S.E."/>
            <person name="Bellgard M.I."/>
        </authorList>
    </citation>
    <scope>NUCLEOTIDE SEQUENCE</scope>
    <source>
        <tissue evidence="7">Shoot tissue taken approximately 20 cm above the soil surface</tissue>
    </source>
</reference>
<dbReference type="PROSITE" id="PS00518">
    <property type="entry name" value="ZF_RING_1"/>
    <property type="match status" value="1"/>
</dbReference>
<evidence type="ECO:0000256" key="5">
    <source>
        <dbReference type="SAM" id="MobiDB-lite"/>
    </source>
</evidence>
<accession>A0A0A9CWR9</accession>
<dbReference type="GO" id="GO:0032183">
    <property type="term" value="F:SUMO binding"/>
    <property type="evidence" value="ECO:0007669"/>
    <property type="project" value="TreeGrafter"/>
</dbReference>
<sequence>MKSRSQLLDLNSAPGEGAGEGSSPPSSSMPISHSQASSSMPPAPNGLHLGMHSFPIDVEAIDDDVVIYPSITLPQPRQQSTRMERITVIIDDDSETNPGPAGDPLDEHVNTLLSLGINRRLELPRASSNCPVISLLDTADISRTKAPPEPVKEVPKEPKFTCPVCMNELTEASSTTCGHIFCKKCIEASIRAQKKCPTCRRKLTKNSFHRVYLPTTE</sequence>
<dbReference type="GO" id="GO:0008270">
    <property type="term" value="F:zinc ion binding"/>
    <property type="evidence" value="ECO:0007669"/>
    <property type="project" value="UniProtKB-KW"/>
</dbReference>
<evidence type="ECO:0000259" key="6">
    <source>
        <dbReference type="PROSITE" id="PS50089"/>
    </source>
</evidence>
<dbReference type="GO" id="GO:0006511">
    <property type="term" value="P:ubiquitin-dependent protein catabolic process"/>
    <property type="evidence" value="ECO:0007669"/>
    <property type="project" value="TreeGrafter"/>
</dbReference>
<dbReference type="PANTHER" id="PTHR47094">
    <property type="entry name" value="ELFLESS, ISOFORM B"/>
    <property type="match status" value="1"/>
</dbReference>
<dbReference type="Gene3D" id="3.30.40.10">
    <property type="entry name" value="Zinc/RING finger domain, C3HC4 (zinc finger)"/>
    <property type="match status" value="1"/>
</dbReference>
<keyword evidence="1" id="KW-0479">Metal-binding</keyword>
<feature type="region of interest" description="Disordered" evidence="5">
    <location>
        <begin position="1"/>
        <end position="48"/>
    </location>
</feature>
<dbReference type="PANTHER" id="PTHR47094:SF1">
    <property type="entry name" value="RING-TYPE E3 UBIQUITIN TRANSFERASE"/>
    <property type="match status" value="1"/>
</dbReference>
<reference evidence="7" key="1">
    <citation type="submission" date="2014-09" db="EMBL/GenBank/DDBJ databases">
        <authorList>
            <person name="Magalhaes I.L.F."/>
            <person name="Oliveira U."/>
            <person name="Santos F.R."/>
            <person name="Vidigal T.H.D.A."/>
            <person name="Brescovit A.D."/>
            <person name="Santos A.J."/>
        </authorList>
    </citation>
    <scope>NUCLEOTIDE SEQUENCE</scope>
    <source>
        <tissue evidence="7">Shoot tissue taken approximately 20 cm above the soil surface</tissue>
    </source>
</reference>
<proteinExistence type="predicted"/>
<keyword evidence="3" id="KW-0862">Zinc</keyword>
<dbReference type="SUPFAM" id="SSF57850">
    <property type="entry name" value="RING/U-box"/>
    <property type="match status" value="1"/>
</dbReference>
<dbReference type="PROSITE" id="PS50089">
    <property type="entry name" value="ZF_RING_2"/>
    <property type="match status" value="1"/>
</dbReference>